<protein>
    <recommendedName>
        <fullName evidence="16">Nuclear hormone receptor FTZ-F1</fullName>
    </recommendedName>
</protein>
<dbReference type="PRINTS" id="PR00398">
    <property type="entry name" value="STRDHORMONER"/>
</dbReference>
<evidence type="ECO:0000256" key="4">
    <source>
        <dbReference type="ARBA" id="ARBA00022833"/>
    </source>
</evidence>
<dbReference type="PIRSF" id="PIRSF002530">
    <property type="entry name" value="Nuc_orph_FTZ-F1"/>
    <property type="match status" value="1"/>
</dbReference>
<dbReference type="SUPFAM" id="SSF48508">
    <property type="entry name" value="Nuclear receptor ligand-binding domain"/>
    <property type="match status" value="1"/>
</dbReference>
<comment type="subcellular location">
    <subcellularLocation>
        <location evidence="1 10">Nucleus</location>
    </subcellularLocation>
</comment>
<feature type="region of interest" description="Disordered" evidence="11">
    <location>
        <begin position="258"/>
        <end position="362"/>
    </location>
</feature>
<evidence type="ECO:0000256" key="5">
    <source>
        <dbReference type="ARBA" id="ARBA00023015"/>
    </source>
</evidence>
<dbReference type="PRINTS" id="PR00047">
    <property type="entry name" value="STROIDFINGER"/>
</dbReference>
<feature type="compositionally biased region" description="Low complexity" evidence="11">
    <location>
        <begin position="346"/>
        <end position="357"/>
    </location>
</feature>
<evidence type="ECO:0000256" key="2">
    <source>
        <dbReference type="ARBA" id="ARBA00022723"/>
    </source>
</evidence>
<dbReference type="EMBL" id="CAXLJM020000166">
    <property type="protein sequence ID" value="CAL8147498.1"/>
    <property type="molecule type" value="Genomic_DNA"/>
</dbReference>
<dbReference type="PROSITE" id="PS51843">
    <property type="entry name" value="NR_LBD"/>
    <property type="match status" value="1"/>
</dbReference>
<dbReference type="PANTHER" id="PTHR24086">
    <property type="entry name" value="NUCLEAR RECEPTOR SUBFAMILY 5 GROUP A"/>
    <property type="match status" value="1"/>
</dbReference>
<proteinExistence type="inferred from homology"/>
<dbReference type="InterPro" id="IPR000536">
    <property type="entry name" value="Nucl_hrmn_rcpt_lig-bd"/>
</dbReference>
<dbReference type="PANTHER" id="PTHR24086:SF15">
    <property type="entry name" value="NUCLEAR HORMONE RECEPTOR FTZ-F1"/>
    <property type="match status" value="1"/>
</dbReference>
<keyword evidence="2 10" id="KW-0479">Metal-binding</keyword>
<accession>A0ABP1S8Q9</accession>
<keyword evidence="4 10" id="KW-0862">Zinc</keyword>
<feature type="compositionally biased region" description="Low complexity" evidence="11">
    <location>
        <begin position="296"/>
        <end position="306"/>
    </location>
</feature>
<keyword evidence="9 10" id="KW-0539">Nucleus</keyword>
<keyword evidence="15" id="KW-1185">Reference proteome</keyword>
<feature type="region of interest" description="Disordered" evidence="11">
    <location>
        <begin position="27"/>
        <end position="70"/>
    </location>
</feature>
<name>A0ABP1S8Q9_9HEXA</name>
<dbReference type="InterPro" id="IPR016355">
    <property type="entry name" value="NR5-like"/>
</dbReference>
<reference evidence="14 15" key="1">
    <citation type="submission" date="2024-08" db="EMBL/GenBank/DDBJ databases">
        <authorList>
            <person name="Cucini C."/>
            <person name="Frati F."/>
        </authorList>
    </citation>
    <scope>NUCLEOTIDE SEQUENCE [LARGE SCALE GENOMIC DNA]</scope>
</reference>
<dbReference type="SUPFAM" id="SSF57716">
    <property type="entry name" value="Glucocorticoid receptor-like (DNA-binding domain)"/>
    <property type="match status" value="1"/>
</dbReference>
<dbReference type="Gene3D" id="1.10.565.10">
    <property type="entry name" value="Retinoid X Receptor"/>
    <property type="match status" value="1"/>
</dbReference>
<keyword evidence="8 10" id="KW-0675">Receptor</keyword>
<keyword evidence="7 10" id="KW-0804">Transcription</keyword>
<dbReference type="SMART" id="SM00399">
    <property type="entry name" value="ZnF_C4"/>
    <property type="match status" value="1"/>
</dbReference>
<gene>
    <name evidence="14" type="ORF">ODALV1_LOCUS31151</name>
</gene>
<dbReference type="Pfam" id="PF00105">
    <property type="entry name" value="zf-C4"/>
    <property type="match status" value="1"/>
</dbReference>
<evidence type="ECO:0000259" key="12">
    <source>
        <dbReference type="PROSITE" id="PS51030"/>
    </source>
</evidence>
<dbReference type="SMART" id="SM00430">
    <property type="entry name" value="HOLI"/>
    <property type="match status" value="1"/>
</dbReference>
<evidence type="ECO:0000256" key="6">
    <source>
        <dbReference type="ARBA" id="ARBA00023125"/>
    </source>
</evidence>
<keyword evidence="6 10" id="KW-0238">DNA-binding</keyword>
<feature type="compositionally biased region" description="Low complexity" evidence="11">
    <location>
        <begin position="259"/>
        <end position="275"/>
    </location>
</feature>
<comment type="similarity">
    <text evidence="10">Belongs to the nuclear hormone receptor family.</text>
</comment>
<feature type="domain" description="NR LBD" evidence="13">
    <location>
        <begin position="362"/>
        <end position="594"/>
    </location>
</feature>
<evidence type="ECO:0008006" key="16">
    <source>
        <dbReference type="Google" id="ProtNLM"/>
    </source>
</evidence>
<dbReference type="InterPro" id="IPR035500">
    <property type="entry name" value="NHR-like_dom_sf"/>
</dbReference>
<evidence type="ECO:0000259" key="13">
    <source>
        <dbReference type="PROSITE" id="PS51843"/>
    </source>
</evidence>
<dbReference type="CDD" id="cd07167">
    <property type="entry name" value="NR_DBD_Lrh-1_like"/>
    <property type="match status" value="1"/>
</dbReference>
<sequence>MHDEEATTTTHVGNVVIIDAAELPNNESMHNNTIHHHHSVSTTPPHDSPSDMSEESPASHHDQSYPSATAEPDNRHVEIHLIASNPTGGATPSGMEYPVSQDMPDTKEGIEELCPVCGDKVSGYHYGLLTCESCKGFFKRTVQNKKVYTCVAERQCHIDKTQRKRCPYCRFQKCLEVGMKLEAVRADRMRGGRNKFGPMYKRDRARKLQLLRQRQLAAQQARQQGLAIVSDVVPLYNSSSGYIGQGVTIKQEIQIPQVSSLTSSPDSSPSPLAPLGMVNGAGQSNISLPDPKLWATSSTSPNSSSNKTFAYDSSNPPASNNSNMASSQSGSSTSQNNMVSVVDNHGSSGQNTSSGSASMGGKMPPLIRDLLTSLEDKEWQHSLFSLLQNQTYNQCEVDLFELLCKVLDQNLFAQVDWARNSIFFKDLKVDDQMKLLQHSWSDMLVLDHLHHRLHSHLPDDAPLPNGQKFDLLALALLGVPASIDRFNEISMRLQEIKFDVADYICLKFLLLLNPDVKSLMSRKHVQETHDHVQQSLLTYCINCYPQVQEKFTKLLTILPDLRQVAARGEDYLYYKHINGGAPTQTLLMEMLHAKRK</sequence>
<dbReference type="CDD" id="cd06944">
    <property type="entry name" value="NR_LBD_Ftz-F1_like"/>
    <property type="match status" value="1"/>
</dbReference>
<dbReference type="Gene3D" id="3.30.50.10">
    <property type="entry name" value="Erythroid Transcription Factor GATA-1, subunit A"/>
    <property type="match status" value="1"/>
</dbReference>
<dbReference type="InterPro" id="IPR001723">
    <property type="entry name" value="Nuclear_hrmn_rcpt"/>
</dbReference>
<dbReference type="InterPro" id="IPR001628">
    <property type="entry name" value="Znf_hrmn_rcpt"/>
</dbReference>
<dbReference type="Proteomes" id="UP001642540">
    <property type="component" value="Unassembled WGS sequence"/>
</dbReference>
<feature type="compositionally biased region" description="Low complexity" evidence="11">
    <location>
        <begin position="313"/>
        <end position="338"/>
    </location>
</feature>
<keyword evidence="3 10" id="KW-0863">Zinc-finger</keyword>
<dbReference type="PROSITE" id="PS00031">
    <property type="entry name" value="NUCLEAR_REC_DBD_1"/>
    <property type="match status" value="1"/>
</dbReference>
<evidence type="ECO:0000256" key="3">
    <source>
        <dbReference type="ARBA" id="ARBA00022771"/>
    </source>
</evidence>
<feature type="domain" description="Nuclear receptor" evidence="12">
    <location>
        <begin position="111"/>
        <end position="186"/>
    </location>
</feature>
<evidence type="ECO:0000256" key="11">
    <source>
        <dbReference type="SAM" id="MobiDB-lite"/>
    </source>
</evidence>
<evidence type="ECO:0000256" key="10">
    <source>
        <dbReference type="RuleBase" id="RU004334"/>
    </source>
</evidence>
<keyword evidence="5 10" id="KW-0805">Transcription regulation</keyword>
<dbReference type="Pfam" id="PF00104">
    <property type="entry name" value="Hormone_recep"/>
    <property type="match status" value="1"/>
</dbReference>
<dbReference type="InterPro" id="IPR013088">
    <property type="entry name" value="Znf_NHR/GATA"/>
</dbReference>
<comment type="caution">
    <text evidence="14">The sequence shown here is derived from an EMBL/GenBank/DDBJ whole genome shotgun (WGS) entry which is preliminary data.</text>
</comment>
<evidence type="ECO:0000256" key="9">
    <source>
        <dbReference type="ARBA" id="ARBA00023242"/>
    </source>
</evidence>
<evidence type="ECO:0000256" key="1">
    <source>
        <dbReference type="ARBA" id="ARBA00004123"/>
    </source>
</evidence>
<dbReference type="PROSITE" id="PS51030">
    <property type="entry name" value="NUCLEAR_REC_DBD_2"/>
    <property type="match status" value="1"/>
</dbReference>
<evidence type="ECO:0000313" key="14">
    <source>
        <dbReference type="EMBL" id="CAL8147498.1"/>
    </source>
</evidence>
<evidence type="ECO:0000256" key="8">
    <source>
        <dbReference type="ARBA" id="ARBA00023170"/>
    </source>
</evidence>
<evidence type="ECO:0000256" key="7">
    <source>
        <dbReference type="ARBA" id="ARBA00023163"/>
    </source>
</evidence>
<organism evidence="14 15">
    <name type="scientific">Orchesella dallaii</name>
    <dbReference type="NCBI Taxonomy" id="48710"/>
    <lineage>
        <taxon>Eukaryota</taxon>
        <taxon>Metazoa</taxon>
        <taxon>Ecdysozoa</taxon>
        <taxon>Arthropoda</taxon>
        <taxon>Hexapoda</taxon>
        <taxon>Collembola</taxon>
        <taxon>Entomobryomorpha</taxon>
        <taxon>Entomobryoidea</taxon>
        <taxon>Orchesellidae</taxon>
        <taxon>Orchesellinae</taxon>
        <taxon>Orchesella</taxon>
    </lineage>
</organism>
<evidence type="ECO:0000313" key="15">
    <source>
        <dbReference type="Proteomes" id="UP001642540"/>
    </source>
</evidence>